<dbReference type="EC" id="3.1.3.5" evidence="9"/>
<dbReference type="HAMAP" id="MF_00060">
    <property type="entry name" value="SurE"/>
    <property type="match status" value="1"/>
</dbReference>
<evidence type="ECO:0000313" key="11">
    <source>
        <dbReference type="EMBL" id="KUO96836.1"/>
    </source>
</evidence>
<dbReference type="InterPro" id="IPR036523">
    <property type="entry name" value="SurE-like_sf"/>
</dbReference>
<organism evidence="11 12">
    <name type="scientific">Ferroacidibacillus organovorans</name>
    <dbReference type="NCBI Taxonomy" id="1765683"/>
    <lineage>
        <taxon>Bacteria</taxon>
        <taxon>Bacillati</taxon>
        <taxon>Bacillota</taxon>
        <taxon>Bacilli</taxon>
        <taxon>Bacillales</taxon>
        <taxon>Alicyclobacillaceae</taxon>
        <taxon>Ferroacidibacillus</taxon>
    </lineage>
</organism>
<feature type="binding site" evidence="9">
    <location>
        <position position="9"/>
    </location>
    <ligand>
        <name>a divalent metal cation</name>
        <dbReference type="ChEBI" id="CHEBI:60240"/>
    </ligand>
</feature>
<gene>
    <name evidence="9" type="primary">surE</name>
    <name evidence="11" type="ORF">ATW55_08490</name>
</gene>
<dbReference type="AlphaFoldDB" id="A0A101XSV5"/>
<dbReference type="OrthoDB" id="9780815at2"/>
<evidence type="ECO:0000256" key="2">
    <source>
        <dbReference type="ARBA" id="ARBA00001946"/>
    </source>
</evidence>
<dbReference type="GO" id="GO:0004309">
    <property type="term" value="F:exopolyphosphatase activity"/>
    <property type="evidence" value="ECO:0007669"/>
    <property type="project" value="TreeGrafter"/>
</dbReference>
<dbReference type="NCBIfam" id="TIGR00087">
    <property type="entry name" value="surE"/>
    <property type="match status" value="1"/>
</dbReference>
<comment type="function">
    <text evidence="9">Nucleotidase that shows phosphatase activity on nucleoside 5'-monophosphates.</text>
</comment>
<accession>A0A101XSV5</accession>
<dbReference type="InterPro" id="IPR002828">
    <property type="entry name" value="SurE-like_Pase/nucleotidase"/>
</dbReference>
<dbReference type="NCBIfam" id="NF001490">
    <property type="entry name" value="PRK00346.1-4"/>
    <property type="match status" value="1"/>
</dbReference>
<dbReference type="EMBL" id="LPVJ01000009">
    <property type="protein sequence ID" value="KUO96836.1"/>
    <property type="molecule type" value="Genomic_DNA"/>
</dbReference>
<evidence type="ECO:0000256" key="8">
    <source>
        <dbReference type="ARBA" id="ARBA00022801"/>
    </source>
</evidence>
<keyword evidence="6 9" id="KW-0479">Metal-binding</keyword>
<evidence type="ECO:0000256" key="4">
    <source>
        <dbReference type="ARBA" id="ARBA00011062"/>
    </source>
</evidence>
<evidence type="ECO:0000256" key="1">
    <source>
        <dbReference type="ARBA" id="ARBA00000815"/>
    </source>
</evidence>
<dbReference type="Pfam" id="PF01975">
    <property type="entry name" value="SurE"/>
    <property type="match status" value="1"/>
</dbReference>
<proteinExistence type="inferred from homology"/>
<evidence type="ECO:0000313" key="12">
    <source>
        <dbReference type="Proteomes" id="UP000053557"/>
    </source>
</evidence>
<dbReference type="NCBIfam" id="NF001492">
    <property type="entry name" value="PRK00346.2-2"/>
    <property type="match status" value="1"/>
</dbReference>
<evidence type="ECO:0000259" key="10">
    <source>
        <dbReference type="Pfam" id="PF01975"/>
    </source>
</evidence>
<evidence type="ECO:0000256" key="3">
    <source>
        <dbReference type="ARBA" id="ARBA00004496"/>
    </source>
</evidence>
<comment type="subcellular location">
    <subcellularLocation>
        <location evidence="3 9">Cytoplasm</location>
    </subcellularLocation>
</comment>
<comment type="cofactor">
    <cofactor evidence="9">
        <name>a divalent metal cation</name>
        <dbReference type="ChEBI" id="CHEBI:60240"/>
    </cofactor>
    <text evidence="9">Binds 1 divalent metal cation per subunit.</text>
</comment>
<dbReference type="GO" id="GO:0008254">
    <property type="term" value="F:3'-nucleotidase activity"/>
    <property type="evidence" value="ECO:0007669"/>
    <property type="project" value="TreeGrafter"/>
</dbReference>
<dbReference type="Proteomes" id="UP000053557">
    <property type="component" value="Unassembled WGS sequence"/>
</dbReference>
<comment type="catalytic activity">
    <reaction evidence="1 9">
        <text>a ribonucleoside 5'-phosphate + H2O = a ribonucleoside + phosphate</text>
        <dbReference type="Rhea" id="RHEA:12484"/>
        <dbReference type="ChEBI" id="CHEBI:15377"/>
        <dbReference type="ChEBI" id="CHEBI:18254"/>
        <dbReference type="ChEBI" id="CHEBI:43474"/>
        <dbReference type="ChEBI" id="CHEBI:58043"/>
        <dbReference type="EC" id="3.1.3.5"/>
    </reaction>
</comment>
<keyword evidence="5 9" id="KW-0963">Cytoplasm</keyword>
<dbReference type="GO" id="GO:0000166">
    <property type="term" value="F:nucleotide binding"/>
    <property type="evidence" value="ECO:0007669"/>
    <property type="project" value="UniProtKB-KW"/>
</dbReference>
<dbReference type="FunFam" id="3.40.1210.10:FF:000001">
    <property type="entry name" value="5'/3'-nucleotidase SurE"/>
    <property type="match status" value="1"/>
</dbReference>
<dbReference type="RefSeq" id="WP_067712788.1">
    <property type="nucleotide sequence ID" value="NZ_LPVJ01000009.1"/>
</dbReference>
<feature type="domain" description="Survival protein SurE-like phosphatase/nucleotidase" evidence="10">
    <location>
        <begin position="4"/>
        <end position="189"/>
    </location>
</feature>
<name>A0A101XSV5_9BACL</name>
<sequence>MHLLITNDDGIYAHGIRALATALAETKRHRVTVVAPDRQQSASSHSITLHKPMHAKSVTLPHGIEGYAVNGTPADCVKLALGALCEKNPPDLVLSGINHGANLGMDIVYSGTASAASEAVMHGIPAIAMSLIDEPFDFTASVQIGLGLVDLFHHQKLPHDVYLNVNIPPGSRETLKGIRVTKTGILRYKNAYEKRVDPLGRTYYWQAGQVVQIENEPDTDVYSVERGYVSVTPVHLQFTNSEMVDTLKSWPFQL</sequence>
<feature type="binding site" evidence="9">
    <location>
        <position position="8"/>
    </location>
    <ligand>
        <name>a divalent metal cation</name>
        <dbReference type="ChEBI" id="CHEBI:60240"/>
    </ligand>
</feature>
<dbReference type="GO" id="GO:0046872">
    <property type="term" value="F:metal ion binding"/>
    <property type="evidence" value="ECO:0007669"/>
    <property type="project" value="UniProtKB-UniRule"/>
</dbReference>
<dbReference type="InterPro" id="IPR030048">
    <property type="entry name" value="SurE"/>
</dbReference>
<feature type="binding site" evidence="9">
    <location>
        <position position="98"/>
    </location>
    <ligand>
        <name>a divalent metal cation</name>
        <dbReference type="ChEBI" id="CHEBI:60240"/>
    </ligand>
</feature>
<keyword evidence="12" id="KW-1185">Reference proteome</keyword>
<dbReference type="PANTHER" id="PTHR30457">
    <property type="entry name" value="5'-NUCLEOTIDASE SURE"/>
    <property type="match status" value="1"/>
</dbReference>
<dbReference type="SUPFAM" id="SSF64167">
    <property type="entry name" value="SurE-like"/>
    <property type="match status" value="1"/>
</dbReference>
<protein>
    <recommendedName>
        <fullName evidence="9">5'-nucleotidase SurE</fullName>
        <ecNumber evidence="9">3.1.3.5</ecNumber>
    </recommendedName>
    <alternativeName>
        <fullName evidence="9">Nucleoside 5'-monophosphate phosphohydrolase</fullName>
    </alternativeName>
</protein>
<comment type="caution">
    <text evidence="11">The sequence shown here is derived from an EMBL/GenBank/DDBJ whole genome shotgun (WGS) entry which is preliminary data.</text>
</comment>
<evidence type="ECO:0000256" key="9">
    <source>
        <dbReference type="HAMAP-Rule" id="MF_00060"/>
    </source>
</evidence>
<dbReference type="GO" id="GO:0005737">
    <property type="term" value="C:cytoplasm"/>
    <property type="evidence" value="ECO:0007669"/>
    <property type="project" value="UniProtKB-SubCell"/>
</dbReference>
<evidence type="ECO:0000256" key="7">
    <source>
        <dbReference type="ARBA" id="ARBA00022741"/>
    </source>
</evidence>
<dbReference type="PANTHER" id="PTHR30457:SF12">
    <property type="entry name" value="5'_3'-NUCLEOTIDASE SURE"/>
    <property type="match status" value="1"/>
</dbReference>
<reference evidence="11 12" key="1">
    <citation type="submission" date="2015-12" db="EMBL/GenBank/DDBJ databases">
        <title>Draft genome sequence of Acidibacillus ferrooxidans ITV001, isolated from a chalcopyrite acid mine drainage site in Brazil.</title>
        <authorList>
            <person name="Dall'Agnol H."/>
            <person name="Nancucheo I."/>
            <person name="Johnson B."/>
            <person name="Oliveira R."/>
            <person name="Leite L."/>
            <person name="Pylro V."/>
            <person name="Nunes G.L."/>
            <person name="Tzotzos G."/>
            <person name="Fernandes G.R."/>
            <person name="Dutra J."/>
            <person name="Orellana S.C."/>
            <person name="Oliveira G."/>
        </authorList>
    </citation>
    <scope>NUCLEOTIDE SEQUENCE [LARGE SCALE GENOMIC DNA]</scope>
    <source>
        <strain evidence="12">ITV01</strain>
    </source>
</reference>
<keyword evidence="8 9" id="KW-0378">Hydrolase</keyword>
<feature type="binding site" evidence="9">
    <location>
        <position position="41"/>
    </location>
    <ligand>
        <name>a divalent metal cation</name>
        <dbReference type="ChEBI" id="CHEBI:60240"/>
    </ligand>
</feature>
<evidence type="ECO:0000256" key="5">
    <source>
        <dbReference type="ARBA" id="ARBA00022490"/>
    </source>
</evidence>
<evidence type="ECO:0000256" key="6">
    <source>
        <dbReference type="ARBA" id="ARBA00022723"/>
    </source>
</evidence>
<comment type="similarity">
    <text evidence="4 9">Belongs to the SurE nucleotidase family.</text>
</comment>
<keyword evidence="7 9" id="KW-0547">Nucleotide-binding</keyword>
<dbReference type="GO" id="GO:0008253">
    <property type="term" value="F:5'-nucleotidase activity"/>
    <property type="evidence" value="ECO:0007669"/>
    <property type="project" value="UniProtKB-UniRule"/>
</dbReference>
<comment type="cofactor">
    <cofactor evidence="2">
        <name>Mg(2+)</name>
        <dbReference type="ChEBI" id="CHEBI:18420"/>
    </cofactor>
</comment>
<dbReference type="Gene3D" id="3.40.1210.10">
    <property type="entry name" value="Survival protein SurE-like phosphatase/nucleotidase"/>
    <property type="match status" value="1"/>
</dbReference>